<dbReference type="AlphaFoldDB" id="A0AAU7APC3"/>
<dbReference type="RefSeq" id="WP_354700050.1">
    <property type="nucleotide sequence ID" value="NZ_CP114014.1"/>
</dbReference>
<gene>
    <name evidence="3" type="ORF">DSM112329_00312</name>
</gene>
<keyword evidence="2" id="KW-0472">Membrane</keyword>
<keyword evidence="2" id="KW-1133">Transmembrane helix</keyword>
<protein>
    <submittedName>
        <fullName evidence="3">Uncharacterized protein</fullName>
    </submittedName>
</protein>
<keyword evidence="2" id="KW-0812">Transmembrane</keyword>
<evidence type="ECO:0000256" key="2">
    <source>
        <dbReference type="SAM" id="Phobius"/>
    </source>
</evidence>
<sequence>MSTKQFAAILGFGFAVVWITLGLGDAVLCLIGAGAFAVAVAIALGEIDLAELQSRLGPDRDMPFGDQGGPRGGRRVQ</sequence>
<dbReference type="EMBL" id="CP114014">
    <property type="protein sequence ID" value="XAY03494.1"/>
    <property type="molecule type" value="Genomic_DNA"/>
</dbReference>
<reference evidence="3" key="1">
    <citation type="submission" date="2022-12" db="EMBL/GenBank/DDBJ databases">
        <title>Paraconexibacter alkalitolerans sp. nov. and Baekduia alba sp. nov., isolated from soil and emended description of the genera Paraconexibacter (Chun et al., 2020) and Baekduia (An et al., 2020).</title>
        <authorList>
            <person name="Vieira S."/>
            <person name="Huber K.J."/>
            <person name="Geppert A."/>
            <person name="Wolf J."/>
            <person name="Neumann-Schaal M."/>
            <person name="Muesken M."/>
            <person name="Overmann J."/>
        </authorList>
    </citation>
    <scope>NUCLEOTIDE SEQUENCE</scope>
    <source>
        <strain evidence="3">AEG42_29</strain>
    </source>
</reference>
<feature type="transmembrane region" description="Helical" evidence="2">
    <location>
        <begin position="30"/>
        <end position="50"/>
    </location>
</feature>
<accession>A0AAU7APC3</accession>
<proteinExistence type="predicted"/>
<organism evidence="3">
    <name type="scientific">Paraconexibacter sp. AEG42_29</name>
    <dbReference type="NCBI Taxonomy" id="2997339"/>
    <lineage>
        <taxon>Bacteria</taxon>
        <taxon>Bacillati</taxon>
        <taxon>Actinomycetota</taxon>
        <taxon>Thermoleophilia</taxon>
        <taxon>Solirubrobacterales</taxon>
        <taxon>Paraconexibacteraceae</taxon>
        <taxon>Paraconexibacter</taxon>
    </lineage>
</organism>
<feature type="region of interest" description="Disordered" evidence="1">
    <location>
        <begin position="56"/>
        <end position="77"/>
    </location>
</feature>
<name>A0AAU7APC3_9ACTN</name>
<evidence type="ECO:0000313" key="3">
    <source>
        <dbReference type="EMBL" id="XAY03494.1"/>
    </source>
</evidence>
<evidence type="ECO:0000256" key="1">
    <source>
        <dbReference type="SAM" id="MobiDB-lite"/>
    </source>
</evidence>
<feature type="transmembrane region" description="Helical" evidence="2">
    <location>
        <begin position="7"/>
        <end position="24"/>
    </location>
</feature>
<dbReference type="KEGG" id="parq:DSM112329_00312"/>